<dbReference type="EMBL" id="OU503040">
    <property type="protein sequence ID" value="CAI9761839.1"/>
    <property type="molecule type" value="Genomic_DNA"/>
</dbReference>
<organism evidence="1 2">
    <name type="scientific">Fraxinus pennsylvanica</name>
    <dbReference type="NCBI Taxonomy" id="56036"/>
    <lineage>
        <taxon>Eukaryota</taxon>
        <taxon>Viridiplantae</taxon>
        <taxon>Streptophyta</taxon>
        <taxon>Embryophyta</taxon>
        <taxon>Tracheophyta</taxon>
        <taxon>Spermatophyta</taxon>
        <taxon>Magnoliopsida</taxon>
        <taxon>eudicotyledons</taxon>
        <taxon>Gunneridae</taxon>
        <taxon>Pentapetalae</taxon>
        <taxon>asterids</taxon>
        <taxon>lamiids</taxon>
        <taxon>Lamiales</taxon>
        <taxon>Oleaceae</taxon>
        <taxon>Oleeae</taxon>
        <taxon>Fraxinus</taxon>
    </lineage>
</organism>
<keyword evidence="2" id="KW-1185">Reference proteome</keyword>
<gene>
    <name evidence="1" type="ORF">FPE_LOCUS9269</name>
</gene>
<evidence type="ECO:0000313" key="1">
    <source>
        <dbReference type="EMBL" id="CAI9761839.1"/>
    </source>
</evidence>
<reference evidence="1" key="1">
    <citation type="submission" date="2023-05" db="EMBL/GenBank/DDBJ databases">
        <authorList>
            <person name="Huff M."/>
        </authorList>
    </citation>
    <scope>NUCLEOTIDE SEQUENCE</scope>
</reference>
<protein>
    <submittedName>
        <fullName evidence="1">Uncharacterized protein</fullName>
    </submittedName>
</protein>
<sequence length="109" mass="11947">MACAFRLLSLKSMLVPFHSYGKSSIQLFLSGHGSPLDNVPPFTRKRPFFQARLSLSEGTAACAHEDGLTPLTSNFDANVPFKFFLLASSSRRLLSDVEDPDDPENIEAG</sequence>
<name>A0AAD1Z2Y9_9LAMI</name>
<dbReference type="Proteomes" id="UP000834106">
    <property type="component" value="Chromosome 5"/>
</dbReference>
<accession>A0AAD1Z2Y9</accession>
<dbReference type="AlphaFoldDB" id="A0AAD1Z2Y9"/>
<proteinExistence type="predicted"/>
<evidence type="ECO:0000313" key="2">
    <source>
        <dbReference type="Proteomes" id="UP000834106"/>
    </source>
</evidence>